<dbReference type="PANTHER" id="PTHR43245:SF13">
    <property type="entry name" value="UDP-D-APIOSE_UDP-D-XYLOSE SYNTHASE 2"/>
    <property type="match status" value="1"/>
</dbReference>
<dbReference type="EMBL" id="JAEDAK010000005">
    <property type="protein sequence ID" value="MBH9577110.1"/>
    <property type="molecule type" value="Genomic_DNA"/>
</dbReference>
<sequence length="337" mass="36368">MNLLLIGGGRFVGHHLLEAALAAGHAVTVFSRGQSRSAWPAGVEVRVGDRRSELSALRQGQWDAVLDCCAYLPGEVTQLAQALDGRAARYVLISSVSAYASFAQPNDEDSPLGSLAADDPDLLSGTVNGRSYGPLKAMAEAAALQAWGADACLRIRPGLVIGPQDPTQRFTYWPVRLARAQAGEPVLAPGRPDTPVQWIDARDLAAFTLQALIDGRQGAVNVHTGGDELRLGTVLDEMAAALQRQPRWVWVPDEALQAAGVTPWSELPLWLPAQGEYAHFMRNRNARARAWGLRTRPVAETARDILAWWQALPAAQQVFDKAGLAPARERELLAALT</sequence>
<dbReference type="Gene3D" id="3.40.50.720">
    <property type="entry name" value="NAD(P)-binding Rossmann-like Domain"/>
    <property type="match status" value="1"/>
</dbReference>
<dbReference type="AlphaFoldDB" id="A0A931J6N4"/>
<gene>
    <name evidence="2" type="ORF">I7X39_09340</name>
</gene>
<keyword evidence="3" id="KW-1185">Reference proteome</keyword>
<proteinExistence type="predicted"/>
<dbReference type="PANTHER" id="PTHR43245">
    <property type="entry name" value="BIFUNCTIONAL POLYMYXIN RESISTANCE PROTEIN ARNA"/>
    <property type="match status" value="1"/>
</dbReference>
<dbReference type="RefSeq" id="WP_198110884.1">
    <property type="nucleotide sequence ID" value="NZ_JAEDAK010000005.1"/>
</dbReference>
<reference evidence="2" key="1">
    <citation type="submission" date="2020-12" db="EMBL/GenBank/DDBJ databases">
        <title>The genome sequence of Inhella sp. 1Y17.</title>
        <authorList>
            <person name="Liu Y."/>
        </authorList>
    </citation>
    <scope>NUCLEOTIDE SEQUENCE</scope>
    <source>
        <strain evidence="2">1Y17</strain>
    </source>
</reference>
<dbReference type="Proteomes" id="UP000613266">
    <property type="component" value="Unassembled WGS sequence"/>
</dbReference>
<evidence type="ECO:0000313" key="2">
    <source>
        <dbReference type="EMBL" id="MBH9577110.1"/>
    </source>
</evidence>
<name>A0A931J6N4_9BURK</name>
<comment type="caution">
    <text evidence="2">The sequence shown here is derived from an EMBL/GenBank/DDBJ whole genome shotgun (WGS) entry which is preliminary data.</text>
</comment>
<protein>
    <submittedName>
        <fullName evidence="2">NAD-dependent epimerase/dehydratase family protein</fullName>
    </submittedName>
</protein>
<dbReference type="InterPro" id="IPR036291">
    <property type="entry name" value="NAD(P)-bd_dom_sf"/>
</dbReference>
<dbReference type="SUPFAM" id="SSF51735">
    <property type="entry name" value="NAD(P)-binding Rossmann-fold domains"/>
    <property type="match status" value="1"/>
</dbReference>
<evidence type="ECO:0000259" key="1">
    <source>
        <dbReference type="Pfam" id="PF01370"/>
    </source>
</evidence>
<organism evidence="2 3">
    <name type="scientific">Inhella proteolytica</name>
    <dbReference type="NCBI Taxonomy" id="2795029"/>
    <lineage>
        <taxon>Bacteria</taxon>
        <taxon>Pseudomonadati</taxon>
        <taxon>Pseudomonadota</taxon>
        <taxon>Betaproteobacteria</taxon>
        <taxon>Burkholderiales</taxon>
        <taxon>Sphaerotilaceae</taxon>
        <taxon>Inhella</taxon>
    </lineage>
</organism>
<evidence type="ECO:0000313" key="3">
    <source>
        <dbReference type="Proteomes" id="UP000613266"/>
    </source>
</evidence>
<dbReference type="Pfam" id="PF01370">
    <property type="entry name" value="Epimerase"/>
    <property type="match status" value="1"/>
</dbReference>
<feature type="domain" description="NAD-dependent epimerase/dehydratase" evidence="1">
    <location>
        <begin position="4"/>
        <end position="218"/>
    </location>
</feature>
<accession>A0A931J6N4</accession>
<dbReference type="InterPro" id="IPR050177">
    <property type="entry name" value="Lipid_A_modif_metabolic_enz"/>
</dbReference>
<dbReference type="InterPro" id="IPR001509">
    <property type="entry name" value="Epimerase_deHydtase"/>
</dbReference>